<evidence type="ECO:0000313" key="3">
    <source>
        <dbReference type="Proteomes" id="UP000297245"/>
    </source>
</evidence>
<dbReference type="Proteomes" id="UP000297245">
    <property type="component" value="Unassembled WGS sequence"/>
</dbReference>
<proteinExistence type="predicted"/>
<evidence type="ECO:0000256" key="1">
    <source>
        <dbReference type="SAM" id="Coils"/>
    </source>
</evidence>
<keyword evidence="1" id="KW-0175">Coiled coil</keyword>
<dbReference type="AlphaFoldDB" id="A0A4S8MQU3"/>
<gene>
    <name evidence="2" type="ORF">K435DRAFT_898930</name>
</gene>
<sequence length="482" mass="54121">MLCTACLTETLPRHPLHSKEDILKTLREGILSSSDIFDIRKNISDARDILKAYDKEIRRLEQTVAIVRSMASHLTERIEETSFLLSPIRRLPGEILAEIFKFSMPNIGSVFSCTKRPSPSFLTVCSSRWVFLSLAVLLRPSSPSTTQIGRLNTIGNFPNLRELRLTDHLPSSTISLILKRSPVLTHLAIASFPNEARPSGTLSSITHLELQCGRDPTVFNVLNICPKLVSVIFDLLHIGNLSREQVAPLCSHPSRHIPSIKAITIKVWDMLGEPDYYLLPSLLSSLHLPSLTSITLDLTAAKAPFLRHAAFDPEALRDFFKKSHALASLTLDALVINDEDTLSLLRLVPSLTKLTIHDHTSRDVVLQPITVSRRFLQCLSSYDLDRIAQTTLTARRLILPKLKHLSLTVSGKTFLAQEQDLVKLFVNVVLSRWFPRRDFEQDYGVESLKYVKLRVVNGSVGKDIWDQLKCLDGMVAILEDSD</sequence>
<protein>
    <recommendedName>
        <fullName evidence="4">F-box domain-containing protein</fullName>
    </recommendedName>
</protein>
<dbReference type="SUPFAM" id="SSF52047">
    <property type="entry name" value="RNI-like"/>
    <property type="match status" value="1"/>
</dbReference>
<feature type="coiled-coil region" evidence="1">
    <location>
        <begin position="43"/>
        <end position="70"/>
    </location>
</feature>
<evidence type="ECO:0000313" key="2">
    <source>
        <dbReference type="EMBL" id="THV04979.1"/>
    </source>
</evidence>
<evidence type="ECO:0008006" key="4">
    <source>
        <dbReference type="Google" id="ProtNLM"/>
    </source>
</evidence>
<dbReference type="EMBL" id="ML179052">
    <property type="protein sequence ID" value="THV04979.1"/>
    <property type="molecule type" value="Genomic_DNA"/>
</dbReference>
<dbReference type="Gene3D" id="3.80.10.10">
    <property type="entry name" value="Ribonuclease Inhibitor"/>
    <property type="match status" value="1"/>
</dbReference>
<accession>A0A4S8MQU3</accession>
<keyword evidence="3" id="KW-1185">Reference proteome</keyword>
<dbReference type="OrthoDB" id="3266451at2759"/>
<reference evidence="2 3" key="1">
    <citation type="journal article" date="2019" name="Nat. Ecol. Evol.">
        <title>Megaphylogeny resolves global patterns of mushroom evolution.</title>
        <authorList>
            <person name="Varga T."/>
            <person name="Krizsan K."/>
            <person name="Foldi C."/>
            <person name="Dima B."/>
            <person name="Sanchez-Garcia M."/>
            <person name="Sanchez-Ramirez S."/>
            <person name="Szollosi G.J."/>
            <person name="Szarkandi J.G."/>
            <person name="Papp V."/>
            <person name="Albert L."/>
            <person name="Andreopoulos W."/>
            <person name="Angelini C."/>
            <person name="Antonin V."/>
            <person name="Barry K.W."/>
            <person name="Bougher N.L."/>
            <person name="Buchanan P."/>
            <person name="Buyck B."/>
            <person name="Bense V."/>
            <person name="Catcheside P."/>
            <person name="Chovatia M."/>
            <person name="Cooper J."/>
            <person name="Damon W."/>
            <person name="Desjardin D."/>
            <person name="Finy P."/>
            <person name="Geml J."/>
            <person name="Haridas S."/>
            <person name="Hughes K."/>
            <person name="Justo A."/>
            <person name="Karasinski D."/>
            <person name="Kautmanova I."/>
            <person name="Kiss B."/>
            <person name="Kocsube S."/>
            <person name="Kotiranta H."/>
            <person name="LaButti K.M."/>
            <person name="Lechner B.E."/>
            <person name="Liimatainen K."/>
            <person name="Lipzen A."/>
            <person name="Lukacs Z."/>
            <person name="Mihaltcheva S."/>
            <person name="Morgado L.N."/>
            <person name="Niskanen T."/>
            <person name="Noordeloos M.E."/>
            <person name="Ohm R.A."/>
            <person name="Ortiz-Santana B."/>
            <person name="Ovrebo C."/>
            <person name="Racz N."/>
            <person name="Riley R."/>
            <person name="Savchenko A."/>
            <person name="Shiryaev A."/>
            <person name="Soop K."/>
            <person name="Spirin V."/>
            <person name="Szebenyi C."/>
            <person name="Tomsovsky M."/>
            <person name="Tulloss R.E."/>
            <person name="Uehling J."/>
            <person name="Grigoriev I.V."/>
            <person name="Vagvolgyi C."/>
            <person name="Papp T."/>
            <person name="Martin F.M."/>
            <person name="Miettinen O."/>
            <person name="Hibbett D.S."/>
            <person name="Nagy L.G."/>
        </authorList>
    </citation>
    <scope>NUCLEOTIDE SEQUENCE [LARGE SCALE GENOMIC DNA]</scope>
    <source>
        <strain evidence="2 3">CBS 962.96</strain>
    </source>
</reference>
<organism evidence="2 3">
    <name type="scientific">Dendrothele bispora (strain CBS 962.96)</name>
    <dbReference type="NCBI Taxonomy" id="1314807"/>
    <lineage>
        <taxon>Eukaryota</taxon>
        <taxon>Fungi</taxon>
        <taxon>Dikarya</taxon>
        <taxon>Basidiomycota</taxon>
        <taxon>Agaricomycotina</taxon>
        <taxon>Agaricomycetes</taxon>
        <taxon>Agaricomycetidae</taxon>
        <taxon>Agaricales</taxon>
        <taxon>Agaricales incertae sedis</taxon>
        <taxon>Dendrothele</taxon>
    </lineage>
</organism>
<name>A0A4S8MQU3_DENBC</name>
<dbReference type="InterPro" id="IPR032675">
    <property type="entry name" value="LRR_dom_sf"/>
</dbReference>